<dbReference type="PANTHER" id="PTHR44395:SF1">
    <property type="entry name" value="PROTEIN O-MANNOSYL-TRANSFERASE TMTC3"/>
    <property type="match status" value="1"/>
</dbReference>
<evidence type="ECO:0000313" key="3">
    <source>
        <dbReference type="EMBL" id="GFK93082.1"/>
    </source>
</evidence>
<dbReference type="SUPFAM" id="SSF48452">
    <property type="entry name" value="TPR-like"/>
    <property type="match status" value="1"/>
</dbReference>
<dbReference type="GO" id="GO:0035269">
    <property type="term" value="P:protein O-linked glycosylation via mannose"/>
    <property type="evidence" value="ECO:0007669"/>
    <property type="project" value="TreeGrafter"/>
</dbReference>
<dbReference type="PANTHER" id="PTHR44395">
    <property type="match status" value="1"/>
</dbReference>
<dbReference type="EMBL" id="BLTE01000003">
    <property type="protein sequence ID" value="GFK93082.1"/>
    <property type="molecule type" value="Genomic_DNA"/>
</dbReference>
<dbReference type="InterPro" id="IPR011990">
    <property type="entry name" value="TPR-like_helical_dom_sf"/>
</dbReference>
<dbReference type="AlphaFoldDB" id="A0A6V8LK30"/>
<feature type="repeat" description="TPR" evidence="1">
    <location>
        <begin position="128"/>
        <end position="161"/>
    </location>
</feature>
<dbReference type="SMART" id="SM00028">
    <property type="entry name" value="TPR"/>
    <property type="match status" value="2"/>
</dbReference>
<sequence>MKKTNKSVQASPAMVRKQTATVLCVALFLAGVFMGWQGAVSMFAQQAAPPAGMPPRPAAEAPAQQGQQGNPMASPVMAQARALEEKAAKNPNDAAVWAELGNVYFDVGFAERAVGAYQKSLALKPGQPDVWTDMGVMQREMRQIDDALASFRQALEMDPKHQLARLNTGIVLLFDKKDKDGAAKAWKELLAINPQARMPDGKSVADALRELGQ</sequence>
<reference evidence="3 4" key="1">
    <citation type="submission" date="2020-04" db="EMBL/GenBank/DDBJ databases">
        <authorList>
            <consortium name="Desulfovibrio sp. FSS-1 genome sequencing consortium"/>
            <person name="Shimoshige H."/>
            <person name="Kobayashi H."/>
            <person name="Maekawa T."/>
        </authorList>
    </citation>
    <scope>NUCLEOTIDE SEQUENCE [LARGE SCALE GENOMIC DNA]</scope>
    <source>
        <strain evidence="3 4">SIID29052-01</strain>
    </source>
</reference>
<dbReference type="RefSeq" id="WP_173081767.1">
    <property type="nucleotide sequence ID" value="NZ_BLTE01000003.1"/>
</dbReference>
<keyword evidence="3" id="KW-0449">Lipoprotein</keyword>
<keyword evidence="1" id="KW-0802">TPR repeat</keyword>
<dbReference type="Pfam" id="PF13432">
    <property type="entry name" value="TPR_16"/>
    <property type="match status" value="1"/>
</dbReference>
<feature type="compositionally biased region" description="Low complexity" evidence="2">
    <location>
        <begin position="58"/>
        <end position="73"/>
    </location>
</feature>
<comment type="caution">
    <text evidence="3">The sequence shown here is derived from an EMBL/GenBank/DDBJ whole genome shotgun (WGS) entry which is preliminary data.</text>
</comment>
<evidence type="ECO:0000256" key="1">
    <source>
        <dbReference type="PROSITE-ProRule" id="PRU00339"/>
    </source>
</evidence>
<dbReference type="InterPro" id="IPR019734">
    <property type="entry name" value="TPR_rpt"/>
</dbReference>
<dbReference type="PROSITE" id="PS50293">
    <property type="entry name" value="TPR_REGION"/>
    <property type="match status" value="1"/>
</dbReference>
<dbReference type="Proteomes" id="UP000494245">
    <property type="component" value="Unassembled WGS sequence"/>
</dbReference>
<feature type="repeat" description="TPR" evidence="1">
    <location>
        <begin position="94"/>
        <end position="127"/>
    </location>
</feature>
<name>A0A6V8LK30_9BACT</name>
<reference evidence="3 4" key="2">
    <citation type="submission" date="2020-05" db="EMBL/GenBank/DDBJ databases">
        <title>Draft genome sequence of Desulfovibrio sp. strainFSS-1.</title>
        <authorList>
            <person name="Shimoshige H."/>
            <person name="Kobayashi H."/>
            <person name="Maekawa T."/>
        </authorList>
    </citation>
    <scope>NUCLEOTIDE SEQUENCE [LARGE SCALE GENOMIC DNA]</scope>
    <source>
        <strain evidence="3 4">SIID29052-01</strain>
    </source>
</reference>
<evidence type="ECO:0000256" key="2">
    <source>
        <dbReference type="SAM" id="MobiDB-lite"/>
    </source>
</evidence>
<organism evidence="3 4">
    <name type="scientific">Fundidesulfovibrio magnetotacticus</name>
    <dbReference type="NCBI Taxonomy" id="2730080"/>
    <lineage>
        <taxon>Bacteria</taxon>
        <taxon>Pseudomonadati</taxon>
        <taxon>Thermodesulfobacteriota</taxon>
        <taxon>Desulfovibrionia</taxon>
        <taxon>Desulfovibrionales</taxon>
        <taxon>Desulfovibrionaceae</taxon>
        <taxon>Fundidesulfovibrio</taxon>
    </lineage>
</organism>
<accession>A0A6V8LK30</accession>
<feature type="region of interest" description="Disordered" evidence="2">
    <location>
        <begin position="47"/>
        <end position="75"/>
    </location>
</feature>
<protein>
    <submittedName>
        <fullName evidence="3">Lipoprotein NlpI</fullName>
    </submittedName>
</protein>
<keyword evidence="4" id="KW-1185">Reference proteome</keyword>
<dbReference type="PROSITE" id="PS50005">
    <property type="entry name" value="TPR"/>
    <property type="match status" value="2"/>
</dbReference>
<proteinExistence type="predicted"/>
<evidence type="ECO:0000313" key="4">
    <source>
        <dbReference type="Proteomes" id="UP000494245"/>
    </source>
</evidence>
<dbReference type="Gene3D" id="1.25.40.10">
    <property type="entry name" value="Tetratricopeptide repeat domain"/>
    <property type="match status" value="1"/>
</dbReference>
<gene>
    <name evidence="3" type="primary">nlpI</name>
    <name evidence="3" type="ORF">NNJEOMEG_00911</name>
</gene>
<dbReference type="GO" id="GO:0000030">
    <property type="term" value="F:mannosyltransferase activity"/>
    <property type="evidence" value="ECO:0007669"/>
    <property type="project" value="TreeGrafter"/>
</dbReference>